<gene>
    <name evidence="4" type="ORF">U9M48_041200</name>
</gene>
<feature type="domain" description="Integrase catalytic" evidence="3">
    <location>
        <begin position="457"/>
        <end position="618"/>
    </location>
</feature>
<dbReference type="InterPro" id="IPR043502">
    <property type="entry name" value="DNA/RNA_pol_sf"/>
</dbReference>
<dbReference type="InterPro" id="IPR036397">
    <property type="entry name" value="RNaseH_sf"/>
</dbReference>
<evidence type="ECO:0000313" key="4">
    <source>
        <dbReference type="EMBL" id="WVZ95434.1"/>
    </source>
</evidence>
<dbReference type="GO" id="GO:0003676">
    <property type="term" value="F:nucleic acid binding"/>
    <property type="evidence" value="ECO:0007669"/>
    <property type="project" value="InterPro"/>
</dbReference>
<accession>A0AAQ3UPU5</accession>
<dbReference type="PANTHER" id="PTHR11439">
    <property type="entry name" value="GAG-POL-RELATED RETROTRANSPOSON"/>
    <property type="match status" value="1"/>
</dbReference>
<feature type="compositionally biased region" description="Low complexity" evidence="2">
    <location>
        <begin position="798"/>
        <end position="809"/>
    </location>
</feature>
<dbReference type="GO" id="GO:0015074">
    <property type="term" value="P:DNA integration"/>
    <property type="evidence" value="ECO:0007669"/>
    <property type="project" value="InterPro"/>
</dbReference>
<dbReference type="EMBL" id="CP144753">
    <property type="protein sequence ID" value="WVZ95434.1"/>
    <property type="molecule type" value="Genomic_DNA"/>
</dbReference>
<dbReference type="Pfam" id="PF13976">
    <property type="entry name" value="gag_pre-integrs"/>
    <property type="match status" value="1"/>
</dbReference>
<dbReference type="Pfam" id="PF22936">
    <property type="entry name" value="Pol_BBD"/>
    <property type="match status" value="1"/>
</dbReference>
<evidence type="ECO:0000256" key="2">
    <source>
        <dbReference type="SAM" id="MobiDB-lite"/>
    </source>
</evidence>
<dbReference type="InterPro" id="IPR001584">
    <property type="entry name" value="Integrase_cat-core"/>
</dbReference>
<dbReference type="SUPFAM" id="SSF53098">
    <property type="entry name" value="Ribonuclease H-like"/>
    <property type="match status" value="1"/>
</dbReference>
<dbReference type="InterPro" id="IPR054722">
    <property type="entry name" value="PolX-like_BBD"/>
</dbReference>
<dbReference type="Pfam" id="PF25597">
    <property type="entry name" value="SH3_retrovirus"/>
    <property type="match status" value="1"/>
</dbReference>
<reference evidence="4 5" key="1">
    <citation type="submission" date="2024-02" db="EMBL/GenBank/DDBJ databases">
        <title>High-quality chromosome-scale genome assembly of Pensacola bahiagrass (Paspalum notatum Flugge var. saurae).</title>
        <authorList>
            <person name="Vega J.M."/>
            <person name="Podio M."/>
            <person name="Orjuela J."/>
            <person name="Siena L.A."/>
            <person name="Pessino S.C."/>
            <person name="Combes M.C."/>
            <person name="Mariac C."/>
            <person name="Albertini E."/>
            <person name="Pupilli F."/>
            <person name="Ortiz J.P.A."/>
            <person name="Leblanc O."/>
        </authorList>
    </citation>
    <scope>NUCLEOTIDE SEQUENCE [LARGE SCALE GENOMIC DNA]</scope>
    <source>
        <strain evidence="4">R1</strain>
        <tissue evidence="4">Leaf</tissue>
    </source>
</reference>
<feature type="compositionally biased region" description="Polar residues" evidence="2">
    <location>
        <begin position="777"/>
        <end position="797"/>
    </location>
</feature>
<dbReference type="Gene3D" id="3.30.420.10">
    <property type="entry name" value="Ribonuclease H-like superfamily/Ribonuclease H"/>
    <property type="match status" value="1"/>
</dbReference>
<keyword evidence="1" id="KW-0378">Hydrolase</keyword>
<name>A0AAQ3UPU5_PASNO</name>
<dbReference type="InterPro" id="IPR013103">
    <property type="entry name" value="RVT_2"/>
</dbReference>
<dbReference type="InterPro" id="IPR057670">
    <property type="entry name" value="SH3_retrovirus"/>
</dbReference>
<organism evidence="4 5">
    <name type="scientific">Paspalum notatum var. saurae</name>
    <dbReference type="NCBI Taxonomy" id="547442"/>
    <lineage>
        <taxon>Eukaryota</taxon>
        <taxon>Viridiplantae</taxon>
        <taxon>Streptophyta</taxon>
        <taxon>Embryophyta</taxon>
        <taxon>Tracheophyta</taxon>
        <taxon>Spermatophyta</taxon>
        <taxon>Magnoliopsida</taxon>
        <taxon>Liliopsida</taxon>
        <taxon>Poales</taxon>
        <taxon>Poaceae</taxon>
        <taxon>PACMAD clade</taxon>
        <taxon>Panicoideae</taxon>
        <taxon>Andropogonodae</taxon>
        <taxon>Paspaleae</taxon>
        <taxon>Paspalinae</taxon>
        <taxon>Paspalum</taxon>
    </lineage>
</organism>
<dbReference type="InterPro" id="IPR025724">
    <property type="entry name" value="GAG-pre-integrase_dom"/>
</dbReference>
<keyword evidence="5" id="KW-1185">Reference proteome</keyword>
<dbReference type="GO" id="GO:0004190">
    <property type="term" value="F:aspartic-type endopeptidase activity"/>
    <property type="evidence" value="ECO:0007669"/>
    <property type="project" value="UniProtKB-KW"/>
</dbReference>
<dbReference type="Proteomes" id="UP001341281">
    <property type="component" value="Chromosome 09"/>
</dbReference>
<sequence length="1353" mass="149434">MWKAQVIAAIRGAKLEGFVTGKTAAPAAEIDEKDGYKTVKVPNPAYEEWLASDQQVLSFILASLSDEILTQKATKKSAAEAWGAIEKMFTSQTRARAVNTRLALATTQKGNLSVAEYFSKMRALGDEMAAAGWPLEDEELVEYILIGLGSEFNSIVSSVLTRTDPISVSELYSQVLAFETRMDILDQNQSSRGVTAAVELVVVLLHTGVATTAPPTDLHAITSTTTSGGITTPLTVQLAKSAAKLDTKQIDAGIGTTKPAATHAYNIDNNWYTDSGATDHITGDLEKLAFRDKYNGGDHIHAANGSGMTISHVGKSNIYTPSRNLQLNNILHIPQTTKNLVSVHRLASDNNVFLEFHPNFFLIKDLETRSMLLRGSCCNGLYPLPSAPSSTKHILGVNKPSVDRWHHRLGHPTFPIVQKVIRNYRLPCQVESRSDSVCDACQQAKSHQLPYPKSSSVSSRPLELIFSDGPAPDSTGRYKYYVSFIDDFSKFVWIYLLKNKSEVFQKFHDFQNMVERMFDRKIISMQTDWGGEYEKLHSFFTKIGISHHVSCPHAHQQNGSAERKHRHIVEVGLSLLAQASTPLKFWDEAFLAATFLINRTPSKVIQFETPLERLFQTKPDYSSLRIFGCACWPNLRPYNHRMLQFRSKDNIHKGFKCLDVSTGRVYISRDVVFDENVFPFSKLHSNAGATLKSEISLLPPSFFPTRLPGGANVDGHMTDGLSATETNNVDAAEQVLGDQPGADPEVNLDAGGISVPAPVSSSGGTAPAPSAPEDAPCTTTTPAPGSATQGVTTSDSSAADGQAEDPAAANPEPRPRTRLQAGVGRPKVYTDGTIRYGCFSATGEPQFLGEALGDKNWKHAMDIEYDALLKNKTWHLVPPQKGRNVIDCKWVYKIKRKADGSLDRYKARLVAKGFKQQYGIDYEDTFSPVVKSATIRLVLSIAISRGWCLRQLDVQNAFLHGYLEEEVYMRQPPGYEDKTMPNYVCKLDKALYGLKQAPRAWYSQLSTKLIDLGFKSSKADTSLFYINKGNFIMFVLVYVDDIIVASSTQAGISNLLKELSRDFALKDLGDLHYFLGIEVNKVNDGIVLTQDKYASDLLKKVGMSYCKAVSTPLSVTEKLTGLEGTPLGTNDATLYRGIVGGLQYLTLTRPDIVFPVNKVCQFLHSPTVEHWAAVKRILRYIKSCTKVGLKIRKSKSLLVSAFSDADWAGCLDDRRSTSGFAVFLGANLISWSSCKQATVSRSSTEAEYKAIANATAEIMWIQTLMKEIGIQGPPAAKLWCDNLGAKYLTANPVFHARTKHIEVDYHFVQERVFNKLLDIDFVPSGDQLADGFTKALSVRQLENFKHNLNLTRL</sequence>
<feature type="region of interest" description="Disordered" evidence="2">
    <location>
        <begin position="737"/>
        <end position="823"/>
    </location>
</feature>
<dbReference type="PROSITE" id="PS50994">
    <property type="entry name" value="INTEGRASE"/>
    <property type="match status" value="1"/>
</dbReference>
<feature type="compositionally biased region" description="Low complexity" evidence="2">
    <location>
        <begin position="756"/>
        <end position="772"/>
    </location>
</feature>
<protein>
    <recommendedName>
        <fullName evidence="3">Integrase catalytic domain-containing protein</fullName>
    </recommendedName>
</protein>
<dbReference type="CDD" id="cd09272">
    <property type="entry name" value="RNase_HI_RT_Ty1"/>
    <property type="match status" value="1"/>
</dbReference>
<dbReference type="Pfam" id="PF14223">
    <property type="entry name" value="Retrotran_gag_2"/>
    <property type="match status" value="1"/>
</dbReference>
<keyword evidence="1" id="KW-0064">Aspartyl protease</keyword>
<dbReference type="SUPFAM" id="SSF56672">
    <property type="entry name" value="DNA/RNA polymerases"/>
    <property type="match status" value="1"/>
</dbReference>
<keyword evidence="1" id="KW-0645">Protease</keyword>
<dbReference type="PANTHER" id="PTHR11439:SF450">
    <property type="entry name" value="REVERSE TRANSCRIPTASE TY1_COPIA-TYPE DOMAIN-CONTAINING PROTEIN"/>
    <property type="match status" value="1"/>
</dbReference>
<evidence type="ECO:0000313" key="5">
    <source>
        <dbReference type="Proteomes" id="UP001341281"/>
    </source>
</evidence>
<dbReference type="Pfam" id="PF07727">
    <property type="entry name" value="RVT_2"/>
    <property type="match status" value="1"/>
</dbReference>
<proteinExistence type="predicted"/>
<evidence type="ECO:0000259" key="3">
    <source>
        <dbReference type="PROSITE" id="PS50994"/>
    </source>
</evidence>
<evidence type="ECO:0000256" key="1">
    <source>
        <dbReference type="ARBA" id="ARBA00022750"/>
    </source>
</evidence>
<dbReference type="InterPro" id="IPR012337">
    <property type="entry name" value="RNaseH-like_sf"/>
</dbReference>